<sequence length="75" mass="8340">MAERGLRDRMVATEASPGRKEHPLSAREVEAPAERSLRNLQTDRIDLYHAHHDDGSTPLEETLSAFDGLVRATTS</sequence>
<dbReference type="Gene3D" id="3.20.20.100">
    <property type="entry name" value="NADP-dependent oxidoreductase domain"/>
    <property type="match status" value="1"/>
</dbReference>
<dbReference type="EMBL" id="FPBA01000001">
    <property type="protein sequence ID" value="SFT33203.1"/>
    <property type="molecule type" value="Genomic_DNA"/>
</dbReference>
<gene>
    <name evidence="3" type="ORF">SAMN05660657_00104</name>
</gene>
<dbReference type="RefSeq" id="WP_281246697.1">
    <property type="nucleotide sequence ID" value="NZ_FPBA01000001.1"/>
</dbReference>
<organism evidence="3 4">
    <name type="scientific">Geodermatophilus amargosae</name>
    <dbReference type="NCBI Taxonomy" id="1296565"/>
    <lineage>
        <taxon>Bacteria</taxon>
        <taxon>Bacillati</taxon>
        <taxon>Actinomycetota</taxon>
        <taxon>Actinomycetes</taxon>
        <taxon>Geodermatophilales</taxon>
        <taxon>Geodermatophilaceae</taxon>
        <taxon>Geodermatophilus</taxon>
    </lineage>
</organism>
<protein>
    <submittedName>
        <fullName evidence="3">Aldo/keto reductase family protein</fullName>
    </submittedName>
</protein>
<proteinExistence type="predicted"/>
<name>A0A1I6X4J6_9ACTN</name>
<evidence type="ECO:0000256" key="1">
    <source>
        <dbReference type="SAM" id="MobiDB-lite"/>
    </source>
</evidence>
<dbReference type="SUPFAM" id="SSF51430">
    <property type="entry name" value="NAD(P)-linked oxidoreductase"/>
    <property type="match status" value="1"/>
</dbReference>
<dbReference type="InterPro" id="IPR036812">
    <property type="entry name" value="NAD(P)_OxRdtase_dom_sf"/>
</dbReference>
<dbReference type="Proteomes" id="UP000199546">
    <property type="component" value="Unassembled WGS sequence"/>
</dbReference>
<evidence type="ECO:0000313" key="4">
    <source>
        <dbReference type="Proteomes" id="UP000199546"/>
    </source>
</evidence>
<dbReference type="InterPro" id="IPR023210">
    <property type="entry name" value="NADP_OxRdtase_dom"/>
</dbReference>
<dbReference type="STRING" id="1296565.SAMN05660657_00104"/>
<dbReference type="AlphaFoldDB" id="A0A1I6X4J6"/>
<reference evidence="4" key="1">
    <citation type="submission" date="2016-10" db="EMBL/GenBank/DDBJ databases">
        <authorList>
            <person name="Varghese N."/>
            <person name="Submissions S."/>
        </authorList>
    </citation>
    <scope>NUCLEOTIDE SEQUENCE [LARGE SCALE GENOMIC DNA]</scope>
    <source>
        <strain evidence="4">DSM 46136</strain>
    </source>
</reference>
<keyword evidence="4" id="KW-1185">Reference proteome</keyword>
<feature type="domain" description="NADP-dependent oxidoreductase" evidence="2">
    <location>
        <begin position="11"/>
        <end position="71"/>
    </location>
</feature>
<dbReference type="Pfam" id="PF00248">
    <property type="entry name" value="Aldo_ket_red"/>
    <property type="match status" value="1"/>
</dbReference>
<feature type="region of interest" description="Disordered" evidence="1">
    <location>
        <begin position="1"/>
        <end position="32"/>
    </location>
</feature>
<accession>A0A1I6X4J6</accession>
<evidence type="ECO:0000259" key="2">
    <source>
        <dbReference type="Pfam" id="PF00248"/>
    </source>
</evidence>
<evidence type="ECO:0000313" key="3">
    <source>
        <dbReference type="EMBL" id="SFT33203.1"/>
    </source>
</evidence>